<reference evidence="1 2" key="1">
    <citation type="submission" date="2014-04" db="EMBL/GenBank/DDBJ databases">
        <title>Evolutionary Origins and Diversification of the Mycorrhizal Mutualists.</title>
        <authorList>
            <consortium name="DOE Joint Genome Institute"/>
            <consortium name="Mycorrhizal Genomics Consortium"/>
            <person name="Kohler A."/>
            <person name="Kuo A."/>
            <person name="Nagy L.G."/>
            <person name="Floudas D."/>
            <person name="Copeland A."/>
            <person name="Barry K.W."/>
            <person name="Cichocki N."/>
            <person name="Veneault-Fourrey C."/>
            <person name="LaButti K."/>
            <person name="Lindquist E.A."/>
            <person name="Lipzen A."/>
            <person name="Lundell T."/>
            <person name="Morin E."/>
            <person name="Murat C."/>
            <person name="Riley R."/>
            <person name="Ohm R."/>
            <person name="Sun H."/>
            <person name="Tunlid A."/>
            <person name="Henrissat B."/>
            <person name="Grigoriev I.V."/>
            <person name="Hibbett D.S."/>
            <person name="Martin F."/>
        </authorList>
    </citation>
    <scope>NUCLEOTIDE SEQUENCE [LARGE SCALE GENOMIC DNA]</scope>
    <source>
        <strain evidence="1 2">Koide BX008</strain>
    </source>
</reference>
<protein>
    <submittedName>
        <fullName evidence="1">Uncharacterized protein</fullName>
    </submittedName>
</protein>
<sequence length="71" mass="7920">MITGSLHSIRAVNGDNCMPYDRRAAGIYQRSVQLLRKVPFSRTRILGQLKAREGRQMPNSTVILTESAFAA</sequence>
<gene>
    <name evidence="1" type="ORF">M378DRAFT_167521</name>
</gene>
<dbReference type="Proteomes" id="UP000054549">
    <property type="component" value="Unassembled WGS sequence"/>
</dbReference>
<dbReference type="HOGENOM" id="CLU_2739524_0_0_1"/>
<organism evidence="1 2">
    <name type="scientific">Amanita muscaria (strain Koide BX008)</name>
    <dbReference type="NCBI Taxonomy" id="946122"/>
    <lineage>
        <taxon>Eukaryota</taxon>
        <taxon>Fungi</taxon>
        <taxon>Dikarya</taxon>
        <taxon>Basidiomycota</taxon>
        <taxon>Agaricomycotina</taxon>
        <taxon>Agaricomycetes</taxon>
        <taxon>Agaricomycetidae</taxon>
        <taxon>Agaricales</taxon>
        <taxon>Pluteineae</taxon>
        <taxon>Amanitaceae</taxon>
        <taxon>Amanita</taxon>
    </lineage>
</organism>
<keyword evidence="2" id="KW-1185">Reference proteome</keyword>
<accession>A0A0C2WHT1</accession>
<dbReference type="AlphaFoldDB" id="A0A0C2WHT1"/>
<dbReference type="EMBL" id="KN818290">
    <property type="protein sequence ID" value="KIL61012.1"/>
    <property type="molecule type" value="Genomic_DNA"/>
</dbReference>
<name>A0A0C2WHT1_AMAMK</name>
<proteinExistence type="predicted"/>
<dbReference type="InParanoid" id="A0A0C2WHT1"/>
<evidence type="ECO:0000313" key="1">
    <source>
        <dbReference type="EMBL" id="KIL61012.1"/>
    </source>
</evidence>
<evidence type="ECO:0000313" key="2">
    <source>
        <dbReference type="Proteomes" id="UP000054549"/>
    </source>
</evidence>